<dbReference type="InterPro" id="IPR052453">
    <property type="entry name" value="CONSTANS-like_ZF"/>
</dbReference>
<dbReference type="PROSITE" id="PS51017">
    <property type="entry name" value="CCT"/>
    <property type="match status" value="1"/>
</dbReference>
<feature type="compositionally biased region" description="Basic residues" evidence="4">
    <location>
        <begin position="56"/>
        <end position="65"/>
    </location>
</feature>
<dbReference type="PANTHER" id="PTHR31874:SF10">
    <property type="entry name" value="PROTEIN CHLOROPLAST IMPORT APPARATUS 2"/>
    <property type="match status" value="1"/>
</dbReference>
<feature type="region of interest" description="Disordered" evidence="4">
    <location>
        <begin position="427"/>
        <end position="448"/>
    </location>
</feature>
<dbReference type="PANTHER" id="PTHR31874">
    <property type="entry name" value="CCT MOTIF FAMILY PROTEIN, EXPRESSED"/>
    <property type="match status" value="1"/>
</dbReference>
<proteinExistence type="predicted"/>
<gene>
    <name evidence="6" type="ORF">V5N11_004631</name>
</gene>
<protein>
    <submittedName>
        <fullName evidence="6">Protein CHLOROPLAST IMPORT APPARATUS 2</fullName>
    </submittedName>
</protein>
<dbReference type="GO" id="GO:0005634">
    <property type="term" value="C:nucleus"/>
    <property type="evidence" value="ECO:0007669"/>
    <property type="project" value="UniProtKB-SubCell"/>
</dbReference>
<dbReference type="Proteomes" id="UP001558713">
    <property type="component" value="Unassembled WGS sequence"/>
</dbReference>
<evidence type="ECO:0000256" key="3">
    <source>
        <dbReference type="PROSITE-ProRule" id="PRU00357"/>
    </source>
</evidence>
<organism evidence="6 7">
    <name type="scientific">Cardamine amara subsp. amara</name>
    <dbReference type="NCBI Taxonomy" id="228776"/>
    <lineage>
        <taxon>Eukaryota</taxon>
        <taxon>Viridiplantae</taxon>
        <taxon>Streptophyta</taxon>
        <taxon>Embryophyta</taxon>
        <taxon>Tracheophyta</taxon>
        <taxon>Spermatophyta</taxon>
        <taxon>Magnoliopsida</taxon>
        <taxon>eudicotyledons</taxon>
        <taxon>Gunneridae</taxon>
        <taxon>Pentapetalae</taxon>
        <taxon>rosids</taxon>
        <taxon>malvids</taxon>
        <taxon>Brassicales</taxon>
        <taxon>Brassicaceae</taxon>
        <taxon>Cardamineae</taxon>
        <taxon>Cardamine</taxon>
    </lineage>
</organism>
<dbReference type="EMBL" id="JBANAX010000243">
    <property type="protein sequence ID" value="KAL1217455.1"/>
    <property type="molecule type" value="Genomic_DNA"/>
</dbReference>
<feature type="compositionally biased region" description="Polar residues" evidence="4">
    <location>
        <begin position="439"/>
        <end position="448"/>
    </location>
</feature>
<feature type="compositionally biased region" description="Low complexity" evidence="4">
    <location>
        <begin position="29"/>
        <end position="52"/>
    </location>
</feature>
<dbReference type="AlphaFoldDB" id="A0ABD1BJU4"/>
<keyword evidence="2 3" id="KW-0539">Nucleus</keyword>
<feature type="domain" description="CCT" evidence="5">
    <location>
        <begin position="396"/>
        <end position="438"/>
    </location>
</feature>
<comment type="caution">
    <text evidence="6">The sequence shown here is derived from an EMBL/GenBank/DDBJ whole genome shotgun (WGS) entry which is preliminary data.</text>
</comment>
<dbReference type="InterPro" id="IPR010402">
    <property type="entry name" value="CCT_domain"/>
</dbReference>
<feature type="region of interest" description="Disordered" evidence="4">
    <location>
        <begin position="303"/>
        <end position="340"/>
    </location>
</feature>
<name>A0ABD1BJU4_CARAN</name>
<feature type="region of interest" description="Disordered" evidence="4">
    <location>
        <begin position="21"/>
        <end position="66"/>
    </location>
</feature>
<evidence type="ECO:0000256" key="4">
    <source>
        <dbReference type="SAM" id="MobiDB-lite"/>
    </source>
</evidence>
<evidence type="ECO:0000313" key="6">
    <source>
        <dbReference type="EMBL" id="KAL1217455.1"/>
    </source>
</evidence>
<sequence length="448" mass="49426">MSACLSSGGGGAAAYTFELEKVKSPPPSSSTTTTRATSPSSTLSESSNSPLTISTRKPRTARKRPNQTYNEAAALLSSAYPNIFSNLSSKQKTHSSNSQFYGSVKSPLLSDNDEASDLLLSYESIEEPDFLFNPTIQPKSEFFFEQKEVNSGGSYGGGIDVTKFDFSDEFDAESILDEEIEEGIDSIMGTVVESNSNSNSNSGENLGILESRVPGITRGGRTSQRIARLEQMMTMNPWNRIKLAGNFPLGLGLRSALRENDDANLWIHTVDFEQISPRIQTTTTKTAIATVDEEKSDCKKLIGEKSNKKKKKKKMTVTAPPPLTELKSSESGKEETEDSIPKRVGPLLKLDYDGVLEAWSDKASPFPDEILGSEATGIDVNARLAQIDLFGDSGMREASVLRYKEKRRTRLFSKKIRYQVRKLNADQRPRMKGRFVRRPNTNTPSGQR</sequence>
<evidence type="ECO:0000259" key="5">
    <source>
        <dbReference type="PROSITE" id="PS51017"/>
    </source>
</evidence>
<evidence type="ECO:0000313" key="7">
    <source>
        <dbReference type="Proteomes" id="UP001558713"/>
    </source>
</evidence>
<keyword evidence="7" id="KW-1185">Reference proteome</keyword>
<comment type="subcellular location">
    <subcellularLocation>
        <location evidence="1 3">Nucleus</location>
    </subcellularLocation>
</comment>
<dbReference type="Pfam" id="PF06203">
    <property type="entry name" value="CCT"/>
    <property type="match status" value="1"/>
</dbReference>
<reference evidence="6 7" key="1">
    <citation type="submission" date="2024-04" db="EMBL/GenBank/DDBJ databases">
        <title>Genome assembly C_amara_ONT_v2.</title>
        <authorList>
            <person name="Yant L."/>
            <person name="Moore C."/>
            <person name="Slenker M."/>
        </authorList>
    </citation>
    <scope>NUCLEOTIDE SEQUENCE [LARGE SCALE GENOMIC DNA]</scope>
    <source>
        <tissue evidence="6">Leaf</tissue>
    </source>
</reference>
<accession>A0ABD1BJU4</accession>
<evidence type="ECO:0000256" key="1">
    <source>
        <dbReference type="ARBA" id="ARBA00004123"/>
    </source>
</evidence>
<evidence type="ECO:0000256" key="2">
    <source>
        <dbReference type="ARBA" id="ARBA00023242"/>
    </source>
</evidence>